<proteinExistence type="predicted"/>
<keyword evidence="3" id="KW-1185">Reference proteome</keyword>
<dbReference type="InterPro" id="IPR013766">
    <property type="entry name" value="Thioredoxin_domain"/>
</dbReference>
<organism evidence="2 3">
    <name type="scientific">Reichenbachiella faecimaris</name>
    <dbReference type="NCBI Taxonomy" id="692418"/>
    <lineage>
        <taxon>Bacteria</taxon>
        <taxon>Pseudomonadati</taxon>
        <taxon>Bacteroidota</taxon>
        <taxon>Cytophagia</taxon>
        <taxon>Cytophagales</taxon>
        <taxon>Reichenbachiellaceae</taxon>
        <taxon>Reichenbachiella</taxon>
    </lineage>
</organism>
<dbReference type="SUPFAM" id="SSF52833">
    <property type="entry name" value="Thioredoxin-like"/>
    <property type="match status" value="1"/>
</dbReference>
<dbReference type="PROSITE" id="PS51352">
    <property type="entry name" value="THIOREDOXIN_2"/>
    <property type="match status" value="1"/>
</dbReference>
<dbReference type="GO" id="GO:0016209">
    <property type="term" value="F:antioxidant activity"/>
    <property type="evidence" value="ECO:0007669"/>
    <property type="project" value="InterPro"/>
</dbReference>
<dbReference type="STRING" id="692418.SAMN04488029_1077"/>
<dbReference type="AlphaFoldDB" id="A0A1W2G8V7"/>
<dbReference type="Proteomes" id="UP000192472">
    <property type="component" value="Unassembled WGS sequence"/>
</dbReference>
<name>A0A1W2G8V7_REIFA</name>
<dbReference type="InterPro" id="IPR000866">
    <property type="entry name" value="AhpC/TSA"/>
</dbReference>
<protein>
    <submittedName>
        <fullName evidence="2">Peroxiredoxin</fullName>
    </submittedName>
</protein>
<reference evidence="2 3" key="1">
    <citation type="submission" date="2017-04" db="EMBL/GenBank/DDBJ databases">
        <authorList>
            <person name="Afonso C.L."/>
            <person name="Miller P.J."/>
            <person name="Scott M.A."/>
            <person name="Spackman E."/>
            <person name="Goraichik I."/>
            <person name="Dimitrov K.M."/>
            <person name="Suarez D.L."/>
            <person name="Swayne D.E."/>
        </authorList>
    </citation>
    <scope>NUCLEOTIDE SEQUENCE [LARGE SCALE GENOMIC DNA]</scope>
    <source>
        <strain evidence="2 3">DSM 26133</strain>
    </source>
</reference>
<evidence type="ECO:0000259" key="1">
    <source>
        <dbReference type="PROSITE" id="PS51352"/>
    </source>
</evidence>
<sequence length="248" mass="28308">MLLLSPLQSNRKVRFVYACPAAFLGDLSASFLVDLGYDGDKWHIYKHTKDNKETMARSITLRGNIKAPNIDVEDIYGNRINLRNYRGKRVFLGFFRHAGCPFCNLRVNKLESAAARLKEKNLEMIFLFESTKMRLLASKYHTDIHTIPMIADPEKELYNLYGVENSPLKSAKSHFMSLIQTAIKAKLKSLPVHWMADNESISTIPAEFLIDEQGVIKVVHYARDLMDELSTDLITRFADEGVNTNVHV</sequence>
<dbReference type="Gene3D" id="3.40.30.10">
    <property type="entry name" value="Glutaredoxin"/>
    <property type="match status" value="1"/>
</dbReference>
<dbReference type="GO" id="GO:0016491">
    <property type="term" value="F:oxidoreductase activity"/>
    <property type="evidence" value="ECO:0007669"/>
    <property type="project" value="InterPro"/>
</dbReference>
<dbReference type="PANTHER" id="PTHR42852">
    <property type="entry name" value="THIOL:DISULFIDE INTERCHANGE PROTEIN DSBE"/>
    <property type="match status" value="1"/>
</dbReference>
<evidence type="ECO:0000313" key="3">
    <source>
        <dbReference type="Proteomes" id="UP000192472"/>
    </source>
</evidence>
<dbReference type="InterPro" id="IPR050553">
    <property type="entry name" value="Thioredoxin_ResA/DsbE_sf"/>
</dbReference>
<evidence type="ECO:0000313" key="2">
    <source>
        <dbReference type="EMBL" id="SMD32726.1"/>
    </source>
</evidence>
<accession>A0A1W2G8V7</accession>
<dbReference type="PANTHER" id="PTHR42852:SF13">
    <property type="entry name" value="PROTEIN DIPZ"/>
    <property type="match status" value="1"/>
</dbReference>
<dbReference type="EMBL" id="FWYF01000001">
    <property type="protein sequence ID" value="SMD32726.1"/>
    <property type="molecule type" value="Genomic_DNA"/>
</dbReference>
<dbReference type="Pfam" id="PF00578">
    <property type="entry name" value="AhpC-TSA"/>
    <property type="match status" value="1"/>
</dbReference>
<feature type="domain" description="Thioredoxin" evidence="1">
    <location>
        <begin position="61"/>
        <end position="243"/>
    </location>
</feature>
<dbReference type="RefSeq" id="WP_245826991.1">
    <property type="nucleotide sequence ID" value="NZ_FWYF01000001.1"/>
</dbReference>
<gene>
    <name evidence="2" type="ORF">SAMN04488029_1077</name>
</gene>
<dbReference type="InterPro" id="IPR036249">
    <property type="entry name" value="Thioredoxin-like_sf"/>
</dbReference>